<dbReference type="Proteomes" id="UP000286137">
    <property type="component" value="Unassembled WGS sequence"/>
</dbReference>
<keyword evidence="3" id="KW-0804">Transcription</keyword>
<dbReference type="Proteomes" id="UP000260808">
    <property type="component" value="Unassembled WGS sequence"/>
</dbReference>
<dbReference type="SUPFAM" id="SSF46689">
    <property type="entry name" value="Homeodomain-like"/>
    <property type="match status" value="2"/>
</dbReference>
<evidence type="ECO:0000256" key="3">
    <source>
        <dbReference type="ARBA" id="ARBA00023163"/>
    </source>
</evidence>
<dbReference type="InterPro" id="IPR018060">
    <property type="entry name" value="HTH_AraC"/>
</dbReference>
<dbReference type="GO" id="GO:0003700">
    <property type="term" value="F:DNA-binding transcription factor activity"/>
    <property type="evidence" value="ECO:0007669"/>
    <property type="project" value="InterPro"/>
</dbReference>
<dbReference type="Proteomes" id="UP000283981">
    <property type="component" value="Unassembled WGS sequence"/>
</dbReference>
<dbReference type="EMBL" id="QRTJ01000040">
    <property type="protein sequence ID" value="RGQ61960.1"/>
    <property type="molecule type" value="Genomic_DNA"/>
</dbReference>
<dbReference type="RefSeq" id="WP_117994879.1">
    <property type="nucleotide sequence ID" value="NZ_BAABSA010000028.1"/>
</dbReference>
<proteinExistence type="predicted"/>
<dbReference type="EMBL" id="QSSX01000040">
    <property type="protein sequence ID" value="RGM20610.1"/>
    <property type="molecule type" value="Genomic_DNA"/>
</dbReference>
<comment type="caution">
    <text evidence="7">The sequence shown here is derived from an EMBL/GenBank/DDBJ whole genome shotgun (WGS) entry which is preliminary data.</text>
</comment>
<reference evidence="6" key="3">
    <citation type="submission" date="2023-01" db="EMBL/GenBank/DDBJ databases">
        <title>Human gut microbiome strain richness.</title>
        <authorList>
            <person name="Chen-Liaw A."/>
        </authorList>
    </citation>
    <scope>NUCLEOTIDE SEQUENCE</scope>
    <source>
        <strain evidence="6">1001217st1_A9_1001217B_191108</strain>
    </source>
</reference>
<name>A0A3E4UZF9_MEDGN</name>
<evidence type="ECO:0000313" key="5">
    <source>
        <dbReference type="EMBL" id="MCB5620792.1"/>
    </source>
</evidence>
<reference evidence="10 11" key="1">
    <citation type="submission" date="2018-08" db="EMBL/GenBank/DDBJ databases">
        <title>A genome reference for cultivated species of the human gut microbiota.</title>
        <authorList>
            <person name="Zou Y."/>
            <person name="Xue W."/>
            <person name="Luo G."/>
        </authorList>
    </citation>
    <scope>NUCLEOTIDE SEQUENCE [LARGE SCALE GENOMIC DNA]</scope>
    <source>
        <strain evidence="8 12">AF27-4BH</strain>
        <strain evidence="9 11">AM21-18</strain>
        <strain evidence="7 10">TF01-20-2</strain>
    </source>
</reference>
<dbReference type="PANTHER" id="PTHR43280">
    <property type="entry name" value="ARAC-FAMILY TRANSCRIPTIONAL REGULATOR"/>
    <property type="match status" value="1"/>
</dbReference>
<dbReference type="InterPro" id="IPR009057">
    <property type="entry name" value="Homeodomain-like_sf"/>
</dbReference>
<dbReference type="Pfam" id="PF12833">
    <property type="entry name" value="HTH_18"/>
    <property type="match status" value="1"/>
</dbReference>
<sequence length="401" mass="45918">MDKAVYILKNVYHLYHLAGRILSREGKFLAVPFDGFLDEDPVFNSPKLLQMLMDYGREQKTYKGWNDNGYWYYVFHDLGDYVIWGPVNTEEHSENDYLLYCKQHGAKAGYVCDIPLMKMGELEEIIMFVHGLLTDEYENVVKIDNGIDPGRFQESLHAGRVEYELENEECDKKHFPFAREDQMWKWIIGGGQGKFSFGTGKSFEDLVESAGVMAQSQKKNLEYGIVSGITLLTRYAIATGVGESAAYILSDVLLQKLAKAANVMEMRKVMEYALAEFGRLGKGAKSETHSIYVEQSREYVAKHIFKKLSLQEIAKEIGVHPAYLSGIFKKQTGMTLTDYIMQEKIQVSCNLLKYSNRSIAIIAEYMNLSPQSYFTRVFKKVTGETPAQYRRTHVVKNFLDN</sequence>
<dbReference type="Proteomes" id="UP001211731">
    <property type="component" value="Unassembled WGS sequence"/>
</dbReference>
<dbReference type="SMART" id="SM00342">
    <property type="entry name" value="HTH_ARAC"/>
    <property type="match status" value="1"/>
</dbReference>
<dbReference type="Proteomes" id="UP001297370">
    <property type="component" value="Unassembled WGS sequence"/>
</dbReference>
<dbReference type="PROSITE" id="PS01124">
    <property type="entry name" value="HTH_ARAC_FAMILY_2"/>
    <property type="match status" value="1"/>
</dbReference>
<dbReference type="AlphaFoldDB" id="A0A3E4UZF9"/>
<organism evidence="7 10">
    <name type="scientific">Mediterraneibacter gnavus</name>
    <name type="common">Ruminococcus gnavus</name>
    <dbReference type="NCBI Taxonomy" id="33038"/>
    <lineage>
        <taxon>Bacteria</taxon>
        <taxon>Bacillati</taxon>
        <taxon>Bacillota</taxon>
        <taxon>Clostridia</taxon>
        <taxon>Lachnospirales</taxon>
        <taxon>Lachnospiraceae</taxon>
        <taxon>Mediterraneibacter</taxon>
    </lineage>
</organism>
<evidence type="ECO:0000313" key="8">
    <source>
        <dbReference type="EMBL" id="RGQ61960.1"/>
    </source>
</evidence>
<dbReference type="Gene3D" id="1.10.10.60">
    <property type="entry name" value="Homeodomain-like"/>
    <property type="match status" value="2"/>
</dbReference>
<dbReference type="EMBL" id="JAQMLR010000024">
    <property type="protein sequence ID" value="MDB8740241.1"/>
    <property type="molecule type" value="Genomic_DNA"/>
</dbReference>
<reference evidence="5" key="2">
    <citation type="submission" date="2021-10" db="EMBL/GenBank/DDBJ databases">
        <title>Collection of gut derived symbiotic bacterial strains cultured from healthy donors.</title>
        <authorList>
            <person name="Lin H."/>
            <person name="Littmann E."/>
            <person name="Claire K."/>
            <person name="Pamer E."/>
        </authorList>
    </citation>
    <scope>NUCLEOTIDE SEQUENCE</scope>
    <source>
        <strain evidence="5">MSK.23.18</strain>
    </source>
</reference>
<evidence type="ECO:0000313" key="6">
    <source>
        <dbReference type="EMBL" id="MDB8740241.1"/>
    </source>
</evidence>
<protein>
    <submittedName>
        <fullName evidence="7">AraC family transcriptional regulator</fullName>
    </submittedName>
</protein>
<keyword evidence="1" id="KW-0805">Transcription regulation</keyword>
<accession>A0A3E4UZF9</accession>
<evidence type="ECO:0000313" key="12">
    <source>
        <dbReference type="Proteomes" id="UP000286137"/>
    </source>
</evidence>
<keyword evidence="2" id="KW-0238">DNA-binding</keyword>
<evidence type="ECO:0000313" key="9">
    <source>
        <dbReference type="EMBL" id="RHG79408.1"/>
    </source>
</evidence>
<evidence type="ECO:0000313" key="11">
    <source>
        <dbReference type="Proteomes" id="UP000283981"/>
    </source>
</evidence>
<evidence type="ECO:0000313" key="7">
    <source>
        <dbReference type="EMBL" id="RGM20610.1"/>
    </source>
</evidence>
<dbReference type="GO" id="GO:0043565">
    <property type="term" value="F:sequence-specific DNA binding"/>
    <property type="evidence" value="ECO:0007669"/>
    <property type="project" value="InterPro"/>
</dbReference>
<dbReference type="EMBL" id="JAJBOM010000034">
    <property type="protein sequence ID" value="MCB5620792.1"/>
    <property type="molecule type" value="Genomic_DNA"/>
</dbReference>
<gene>
    <name evidence="9" type="ORF">DW243_16310</name>
    <name evidence="8" type="ORF">DWY88_14880</name>
    <name evidence="7" type="ORF">DXC31_13625</name>
    <name evidence="5" type="ORF">LIQ08_16810</name>
    <name evidence="6" type="ORF">PNU63_15925</name>
</gene>
<dbReference type="InterPro" id="IPR018062">
    <property type="entry name" value="HTH_AraC-typ_CS"/>
</dbReference>
<dbReference type="PANTHER" id="PTHR43280:SF34">
    <property type="entry name" value="ARAC-FAMILY TRANSCRIPTIONAL REGULATOR"/>
    <property type="match status" value="1"/>
</dbReference>
<evidence type="ECO:0000256" key="1">
    <source>
        <dbReference type="ARBA" id="ARBA00023015"/>
    </source>
</evidence>
<evidence type="ECO:0000259" key="4">
    <source>
        <dbReference type="PROSITE" id="PS01124"/>
    </source>
</evidence>
<evidence type="ECO:0000313" key="10">
    <source>
        <dbReference type="Proteomes" id="UP000260808"/>
    </source>
</evidence>
<evidence type="ECO:0000256" key="2">
    <source>
        <dbReference type="ARBA" id="ARBA00023125"/>
    </source>
</evidence>
<dbReference type="EMBL" id="QRIS01000039">
    <property type="protein sequence ID" value="RHG79408.1"/>
    <property type="molecule type" value="Genomic_DNA"/>
</dbReference>
<feature type="domain" description="HTH araC/xylS-type" evidence="4">
    <location>
        <begin position="294"/>
        <end position="392"/>
    </location>
</feature>
<dbReference type="PROSITE" id="PS00041">
    <property type="entry name" value="HTH_ARAC_FAMILY_1"/>
    <property type="match status" value="1"/>
</dbReference>